<dbReference type="GO" id="GO:0003924">
    <property type="term" value="F:GTPase activity"/>
    <property type="evidence" value="ECO:0007669"/>
    <property type="project" value="InterPro"/>
</dbReference>
<accession>A0AAE1AGZ2</accession>
<dbReference type="PROSITE" id="PS51420">
    <property type="entry name" value="RHO"/>
    <property type="match status" value="1"/>
</dbReference>
<sequence length="226" mass="25322">MDENGVQRRGSSSSSRRRNSKVPQASSYNVRCVVLGDGDVGKTAMLLTYLCGHFPEDVPPGIMDGLSEYDHLTKHPVKLQQDNVEVFLTLVDSYGLDEYEKLRERMCASGDVYMLCFSTDKRSTFERVRHHWLPEMRKYSSTQTPFVVVGLKTDIRTKAQADSSDISPFITYSEGMREAGDLGAAQYTECSAKNNTGVKRVFEQTVHAALQNMMPAELKRTSCVVS</sequence>
<dbReference type="Pfam" id="PF00071">
    <property type="entry name" value="Ras"/>
    <property type="match status" value="1"/>
</dbReference>
<dbReference type="SUPFAM" id="SSF52540">
    <property type="entry name" value="P-loop containing nucleoside triphosphate hydrolases"/>
    <property type="match status" value="1"/>
</dbReference>
<dbReference type="PROSITE" id="PS51421">
    <property type="entry name" value="RAS"/>
    <property type="match status" value="1"/>
</dbReference>
<feature type="region of interest" description="Disordered" evidence="3">
    <location>
        <begin position="1"/>
        <end position="23"/>
    </location>
</feature>
<name>A0AAE1AGZ2_9GAST</name>
<dbReference type="CDD" id="cd00157">
    <property type="entry name" value="Rho"/>
    <property type="match status" value="1"/>
</dbReference>
<gene>
    <name evidence="4" type="ORF">RRG08_025728</name>
</gene>
<organism evidence="4 5">
    <name type="scientific">Elysia crispata</name>
    <name type="common">lettuce slug</name>
    <dbReference type="NCBI Taxonomy" id="231223"/>
    <lineage>
        <taxon>Eukaryota</taxon>
        <taxon>Metazoa</taxon>
        <taxon>Spiralia</taxon>
        <taxon>Lophotrochozoa</taxon>
        <taxon>Mollusca</taxon>
        <taxon>Gastropoda</taxon>
        <taxon>Heterobranchia</taxon>
        <taxon>Euthyneura</taxon>
        <taxon>Panpulmonata</taxon>
        <taxon>Sacoglossa</taxon>
        <taxon>Placobranchoidea</taxon>
        <taxon>Plakobranchidae</taxon>
        <taxon>Elysia</taxon>
    </lineage>
</organism>
<keyword evidence="2" id="KW-0342">GTP-binding</keyword>
<reference evidence="4" key="1">
    <citation type="journal article" date="2023" name="G3 (Bethesda)">
        <title>A reference genome for the long-term kleptoplast-retaining sea slug Elysia crispata morphotype clarki.</title>
        <authorList>
            <person name="Eastman K.E."/>
            <person name="Pendleton A.L."/>
            <person name="Shaikh M.A."/>
            <person name="Suttiyut T."/>
            <person name="Ogas R."/>
            <person name="Tomko P."/>
            <person name="Gavelis G."/>
            <person name="Widhalm J.R."/>
            <person name="Wisecaver J.H."/>
        </authorList>
    </citation>
    <scope>NUCLEOTIDE SEQUENCE</scope>
    <source>
        <strain evidence="4">ECLA1</strain>
    </source>
</reference>
<evidence type="ECO:0000256" key="3">
    <source>
        <dbReference type="SAM" id="MobiDB-lite"/>
    </source>
</evidence>
<evidence type="ECO:0000313" key="5">
    <source>
        <dbReference type="Proteomes" id="UP001283361"/>
    </source>
</evidence>
<dbReference type="InterPro" id="IPR001806">
    <property type="entry name" value="Small_GTPase"/>
</dbReference>
<dbReference type="PRINTS" id="PR00449">
    <property type="entry name" value="RASTRNSFRMNG"/>
</dbReference>
<dbReference type="InterPro" id="IPR027417">
    <property type="entry name" value="P-loop_NTPase"/>
</dbReference>
<proteinExistence type="predicted"/>
<dbReference type="Proteomes" id="UP001283361">
    <property type="component" value="Unassembled WGS sequence"/>
</dbReference>
<dbReference type="PANTHER" id="PTHR24072">
    <property type="entry name" value="RHO FAMILY GTPASE"/>
    <property type="match status" value="1"/>
</dbReference>
<dbReference type="PROSITE" id="PS51419">
    <property type="entry name" value="RAB"/>
    <property type="match status" value="1"/>
</dbReference>
<dbReference type="AlphaFoldDB" id="A0AAE1AGZ2"/>
<evidence type="ECO:0000313" key="4">
    <source>
        <dbReference type="EMBL" id="KAK3787462.1"/>
    </source>
</evidence>
<dbReference type="Gene3D" id="3.40.50.300">
    <property type="entry name" value="P-loop containing nucleotide triphosphate hydrolases"/>
    <property type="match status" value="1"/>
</dbReference>
<keyword evidence="5" id="KW-1185">Reference proteome</keyword>
<keyword evidence="1" id="KW-0547">Nucleotide-binding</keyword>
<protein>
    <submittedName>
        <fullName evidence="4">Uncharacterized protein</fullName>
    </submittedName>
</protein>
<dbReference type="EMBL" id="JAWDGP010001864">
    <property type="protein sequence ID" value="KAK3787462.1"/>
    <property type="molecule type" value="Genomic_DNA"/>
</dbReference>
<dbReference type="GO" id="GO:0005525">
    <property type="term" value="F:GTP binding"/>
    <property type="evidence" value="ECO:0007669"/>
    <property type="project" value="UniProtKB-KW"/>
</dbReference>
<dbReference type="SMART" id="SM00173">
    <property type="entry name" value="RAS"/>
    <property type="match status" value="1"/>
</dbReference>
<evidence type="ECO:0000256" key="1">
    <source>
        <dbReference type="ARBA" id="ARBA00022741"/>
    </source>
</evidence>
<dbReference type="InterPro" id="IPR003578">
    <property type="entry name" value="Small_GTPase_Rho"/>
</dbReference>
<dbReference type="SMART" id="SM00174">
    <property type="entry name" value="RHO"/>
    <property type="match status" value="1"/>
</dbReference>
<dbReference type="SMART" id="SM00175">
    <property type="entry name" value="RAB"/>
    <property type="match status" value="1"/>
</dbReference>
<comment type="caution">
    <text evidence="4">The sequence shown here is derived from an EMBL/GenBank/DDBJ whole genome shotgun (WGS) entry which is preliminary data.</text>
</comment>
<dbReference type="GO" id="GO:0007264">
    <property type="term" value="P:small GTPase-mediated signal transduction"/>
    <property type="evidence" value="ECO:0007669"/>
    <property type="project" value="InterPro"/>
</dbReference>
<evidence type="ECO:0000256" key="2">
    <source>
        <dbReference type="ARBA" id="ARBA00023134"/>
    </source>
</evidence>